<protein>
    <submittedName>
        <fullName evidence="1">Uncharacterized protein</fullName>
    </submittedName>
</protein>
<dbReference type="Proteomes" id="UP000014254">
    <property type="component" value="Unassembled WGS sequence"/>
</dbReference>
<name>S2JAC2_MUCC1</name>
<keyword evidence="2" id="KW-1185">Reference proteome</keyword>
<organism evidence="1 2">
    <name type="scientific">Mucor circinelloides f. circinelloides (strain 1006PhL)</name>
    <name type="common">Mucormycosis agent</name>
    <name type="synonym">Calyptromyces circinelloides</name>
    <dbReference type="NCBI Taxonomy" id="1220926"/>
    <lineage>
        <taxon>Eukaryota</taxon>
        <taxon>Fungi</taxon>
        <taxon>Fungi incertae sedis</taxon>
        <taxon>Mucoromycota</taxon>
        <taxon>Mucoromycotina</taxon>
        <taxon>Mucoromycetes</taxon>
        <taxon>Mucorales</taxon>
        <taxon>Mucorineae</taxon>
        <taxon>Mucoraceae</taxon>
        <taxon>Mucor</taxon>
    </lineage>
</organism>
<proteinExistence type="predicted"/>
<evidence type="ECO:0000313" key="1">
    <source>
        <dbReference type="EMBL" id="EPB85362.1"/>
    </source>
</evidence>
<accession>S2JAC2</accession>
<dbReference type="AlphaFoldDB" id="S2JAC2"/>
<evidence type="ECO:0000313" key="2">
    <source>
        <dbReference type="Proteomes" id="UP000014254"/>
    </source>
</evidence>
<reference evidence="2" key="1">
    <citation type="submission" date="2013-05" db="EMBL/GenBank/DDBJ databases">
        <title>The Genome sequence of Mucor circinelloides f. circinelloides 1006PhL.</title>
        <authorList>
            <consortium name="The Broad Institute Genomics Platform"/>
            <person name="Cuomo C."/>
            <person name="Earl A."/>
            <person name="Findley K."/>
            <person name="Lee S.C."/>
            <person name="Walker B."/>
            <person name="Young S."/>
            <person name="Zeng Q."/>
            <person name="Gargeya S."/>
            <person name="Fitzgerald M."/>
            <person name="Haas B."/>
            <person name="Abouelleil A."/>
            <person name="Allen A.W."/>
            <person name="Alvarado L."/>
            <person name="Arachchi H.M."/>
            <person name="Berlin A.M."/>
            <person name="Chapman S.B."/>
            <person name="Gainer-Dewar J."/>
            <person name="Goldberg J."/>
            <person name="Griggs A."/>
            <person name="Gujja S."/>
            <person name="Hansen M."/>
            <person name="Howarth C."/>
            <person name="Imamovic A."/>
            <person name="Ireland A."/>
            <person name="Larimer J."/>
            <person name="McCowan C."/>
            <person name="Murphy C."/>
            <person name="Pearson M."/>
            <person name="Poon T.W."/>
            <person name="Priest M."/>
            <person name="Roberts A."/>
            <person name="Saif S."/>
            <person name="Shea T."/>
            <person name="Sisk P."/>
            <person name="Sykes S."/>
            <person name="Wortman J."/>
            <person name="Nusbaum C."/>
            <person name="Birren B."/>
        </authorList>
    </citation>
    <scope>NUCLEOTIDE SEQUENCE [LARGE SCALE GENOMIC DNA]</scope>
    <source>
        <strain evidence="2">1006PhL</strain>
    </source>
</reference>
<sequence>MLYLQDYAVKKKKKKKKGYTSKQNYQVHLVCLYQIILKSSRNHRNSNLTPDPLHPHFRCIVCDVAKK</sequence>
<dbReference type="EMBL" id="KE124013">
    <property type="protein sequence ID" value="EPB85362.1"/>
    <property type="molecule type" value="Genomic_DNA"/>
</dbReference>
<dbReference type="VEuPathDB" id="FungiDB:HMPREF1544_07822"/>
<gene>
    <name evidence="1" type="ORF">HMPREF1544_07822</name>
</gene>
<dbReference type="InParanoid" id="S2JAC2"/>